<dbReference type="GO" id="GO:0031514">
    <property type="term" value="C:motile cilium"/>
    <property type="evidence" value="ECO:0007669"/>
    <property type="project" value="TreeGrafter"/>
</dbReference>
<protein>
    <recommendedName>
        <fullName evidence="1">Ciliary BBSome complex subunit 2 middle region domain-containing protein</fullName>
    </recommendedName>
</protein>
<dbReference type="PANTHER" id="PTHR32465:SF0">
    <property type="entry name" value="BARDET-BIEDL SYNDROME 2 PROTEIN"/>
    <property type="match status" value="1"/>
</dbReference>
<proteinExistence type="predicted"/>
<dbReference type="InterPro" id="IPR011047">
    <property type="entry name" value="Quinoprotein_ADH-like_sf"/>
</dbReference>
<evidence type="ECO:0000313" key="3">
    <source>
        <dbReference type="Proteomes" id="UP000007800"/>
    </source>
</evidence>
<reference evidence="2 3" key="1">
    <citation type="submission" date="2008-07" db="EMBL/GenBank/DDBJ databases">
        <authorList>
            <person name="El-Sayed N."/>
            <person name="Caler E."/>
            <person name="Inman J."/>
            <person name="Amedeo P."/>
            <person name="Hass B."/>
            <person name="Wortman J."/>
        </authorList>
    </citation>
    <scope>NUCLEOTIDE SEQUENCE [LARGE SCALE GENOMIC DNA]</scope>
    <source>
        <strain evidence="3">ATCC 50983 / TXsc</strain>
    </source>
</reference>
<dbReference type="Proteomes" id="UP000007800">
    <property type="component" value="Unassembled WGS sequence"/>
</dbReference>
<dbReference type="InParanoid" id="C5KS16"/>
<dbReference type="GeneID" id="9058742"/>
<accession>C5KS16</accession>
<dbReference type="SUPFAM" id="SSF50998">
    <property type="entry name" value="Quinoprotein alcohol dehydrogenase-like"/>
    <property type="match status" value="1"/>
</dbReference>
<dbReference type="GO" id="GO:0016020">
    <property type="term" value="C:membrane"/>
    <property type="evidence" value="ECO:0007669"/>
    <property type="project" value="TreeGrafter"/>
</dbReference>
<organism evidence="3">
    <name type="scientific">Perkinsus marinus (strain ATCC 50983 / TXsc)</name>
    <dbReference type="NCBI Taxonomy" id="423536"/>
    <lineage>
        <taxon>Eukaryota</taxon>
        <taxon>Sar</taxon>
        <taxon>Alveolata</taxon>
        <taxon>Perkinsozoa</taxon>
        <taxon>Perkinsea</taxon>
        <taxon>Perkinsida</taxon>
        <taxon>Perkinsidae</taxon>
        <taxon>Perkinsus</taxon>
    </lineage>
</organism>
<dbReference type="AlphaFoldDB" id="C5KS16"/>
<dbReference type="InterPro" id="IPR016616">
    <property type="entry name" value="Bardet-Biedl_syndrome_2_prot"/>
</dbReference>
<dbReference type="EMBL" id="GG675955">
    <property type="protein sequence ID" value="EER12707.1"/>
    <property type="molecule type" value="Genomic_DNA"/>
</dbReference>
<dbReference type="OrthoDB" id="2120021at2759"/>
<dbReference type="GO" id="GO:0034464">
    <property type="term" value="C:BBSome"/>
    <property type="evidence" value="ECO:0007669"/>
    <property type="project" value="InterPro"/>
</dbReference>
<dbReference type="Pfam" id="PF14783">
    <property type="entry name" value="BBS2_Mid"/>
    <property type="match status" value="1"/>
</dbReference>
<name>C5KS16_PERM5</name>
<sequence length="219" mass="23166">MASNELHFEPYTKFTIEGDHSIMRGLATVGKFTTGEDCPTSLALGTSDGKVERNSDFFYREMPDGVSALSVADGLPGSSPTEGGGSVLFAGGDCNIRGFDRGGGEVFWTITGDRVMALDSLKPAEDSPQQLPTSVLICGEAEVVADITEADAVCHLVSLDHRHRFGYGLVNGTVGVYEGSKRVIFKTRTGPDPLAAVLSMDYIGSPVPVLMAIDIEVSS</sequence>
<dbReference type="GO" id="GO:1905515">
    <property type="term" value="P:non-motile cilium assembly"/>
    <property type="evidence" value="ECO:0007669"/>
    <property type="project" value="InterPro"/>
</dbReference>
<evidence type="ECO:0000259" key="1">
    <source>
        <dbReference type="Pfam" id="PF14783"/>
    </source>
</evidence>
<gene>
    <name evidence="2" type="ORF">Pmar_PMAR025340</name>
</gene>
<dbReference type="InterPro" id="IPR029429">
    <property type="entry name" value="BBS2_Mid"/>
</dbReference>
<dbReference type="PANTHER" id="PTHR32465">
    <property type="entry name" value="BARDET-BIEDL SYNDROME 2 PROTEIN"/>
    <property type="match status" value="1"/>
</dbReference>
<dbReference type="RefSeq" id="XP_002780912.1">
    <property type="nucleotide sequence ID" value="XM_002780866.1"/>
</dbReference>
<dbReference type="GO" id="GO:0036064">
    <property type="term" value="C:ciliary basal body"/>
    <property type="evidence" value="ECO:0007669"/>
    <property type="project" value="TreeGrafter"/>
</dbReference>
<evidence type="ECO:0000313" key="2">
    <source>
        <dbReference type="EMBL" id="EER12707.1"/>
    </source>
</evidence>
<keyword evidence="3" id="KW-1185">Reference proteome</keyword>
<feature type="domain" description="Ciliary BBSome complex subunit 2 middle region" evidence="1">
    <location>
        <begin position="140"/>
        <end position="183"/>
    </location>
</feature>